<keyword evidence="8" id="KW-1185">Reference proteome</keyword>
<evidence type="ECO:0000256" key="5">
    <source>
        <dbReference type="ARBA" id="ARBA00029594"/>
    </source>
</evidence>
<reference evidence="7 8" key="1">
    <citation type="submission" date="2020-01" db="EMBL/GenBank/DDBJ databases">
        <title>Sphingomonas sp. C33 whole genome sequece.</title>
        <authorList>
            <person name="Park C."/>
        </authorList>
    </citation>
    <scope>NUCLEOTIDE SEQUENCE [LARGE SCALE GENOMIC DNA]</scope>
    <source>
        <strain evidence="7 8">C33</strain>
    </source>
</reference>
<dbReference type="InterPro" id="IPR025202">
    <property type="entry name" value="PLD-like_dom"/>
</dbReference>
<dbReference type="PANTHER" id="PTHR21248">
    <property type="entry name" value="CARDIOLIPIN SYNTHASE"/>
    <property type="match status" value="1"/>
</dbReference>
<gene>
    <name evidence="7" type="ORF">GVO57_01210</name>
</gene>
<evidence type="ECO:0000256" key="4">
    <source>
        <dbReference type="ARBA" id="ARBA00022525"/>
    </source>
</evidence>
<dbReference type="SMART" id="SM00155">
    <property type="entry name" value="PLDc"/>
    <property type="match status" value="2"/>
</dbReference>
<evidence type="ECO:0000313" key="8">
    <source>
        <dbReference type="Proteomes" id="UP000464468"/>
    </source>
</evidence>
<dbReference type="Gene3D" id="3.30.870.10">
    <property type="entry name" value="Endonuclease Chain A"/>
    <property type="match status" value="2"/>
</dbReference>
<dbReference type="PROSITE" id="PS50035">
    <property type="entry name" value="PLD"/>
    <property type="match status" value="2"/>
</dbReference>
<organism evidence="7 8">
    <name type="scientific">Sphingomonas changnyeongensis</name>
    <dbReference type="NCBI Taxonomy" id="2698679"/>
    <lineage>
        <taxon>Bacteria</taxon>
        <taxon>Pseudomonadati</taxon>
        <taxon>Pseudomonadota</taxon>
        <taxon>Alphaproteobacteria</taxon>
        <taxon>Sphingomonadales</taxon>
        <taxon>Sphingomonadaceae</taxon>
        <taxon>Sphingomonas</taxon>
    </lineage>
</organism>
<proteinExistence type="predicted"/>
<feature type="domain" description="PLD phosphodiesterase" evidence="6">
    <location>
        <begin position="97"/>
        <end position="124"/>
    </location>
</feature>
<evidence type="ECO:0000313" key="7">
    <source>
        <dbReference type="EMBL" id="QHL91719.1"/>
    </source>
</evidence>
<evidence type="ECO:0000256" key="3">
    <source>
        <dbReference type="ARBA" id="ARBA00018392"/>
    </source>
</evidence>
<dbReference type="Pfam" id="PF13091">
    <property type="entry name" value="PLDc_2"/>
    <property type="match status" value="2"/>
</dbReference>
<comment type="subcellular location">
    <subcellularLocation>
        <location evidence="2">Secreted</location>
    </subcellularLocation>
</comment>
<evidence type="ECO:0000256" key="2">
    <source>
        <dbReference type="ARBA" id="ARBA00004613"/>
    </source>
</evidence>
<sequence length="378" mass="42093">MGADRLRLVSSGPDRLAALLDLIAGAQHSLRLLYYIFAPDDTGTQVRDALVAAAARGVRVRLLLDGFGSAADDPFLAPLSDAGAEICRFIPRLGRRYLLRNHQKLALADEAVAIIGGFNIEESYFAEGDPDGWRDLGLIVDGPAAARLTGYYDMVFAWSGQPRPRMRALRRALFGWSEREGPVRWLLGGPTIRMSPWAAQLRADLGAATRLRLIAAYFAPAPTWLRRIERVARRGSAHLLTAGRSDNGTTIAAARFTYPGLLRRGARIHEYDRQRLHTKLYVIDDIVHIGSANLDMRSLFLNMELMLRIEDAALSRQLSAYFEGECAAARQWRLADLAGWRHWPGRIRHALAYFLVAVVDYTVSRRLNFGGSLNVDSK</sequence>
<dbReference type="Proteomes" id="UP000464468">
    <property type="component" value="Chromosome"/>
</dbReference>
<evidence type="ECO:0000259" key="6">
    <source>
        <dbReference type="PROSITE" id="PS50035"/>
    </source>
</evidence>
<accession>A0A7Z2NYE7</accession>
<feature type="domain" description="PLD phosphodiesterase" evidence="6">
    <location>
        <begin position="272"/>
        <end position="298"/>
    </location>
</feature>
<dbReference type="EMBL" id="CP047895">
    <property type="protein sequence ID" value="QHL91719.1"/>
    <property type="molecule type" value="Genomic_DNA"/>
</dbReference>
<dbReference type="GO" id="GO:0032049">
    <property type="term" value="P:cardiolipin biosynthetic process"/>
    <property type="evidence" value="ECO:0007669"/>
    <property type="project" value="UniProtKB-ARBA"/>
</dbReference>
<comment type="function">
    <text evidence="1">Could be a virulence factor.</text>
</comment>
<keyword evidence="4" id="KW-0964">Secreted</keyword>
<dbReference type="PANTHER" id="PTHR21248:SF12">
    <property type="entry name" value="CARDIOLIPIN SYNTHASE C"/>
    <property type="match status" value="1"/>
</dbReference>
<dbReference type="GO" id="GO:0005576">
    <property type="term" value="C:extracellular region"/>
    <property type="evidence" value="ECO:0007669"/>
    <property type="project" value="UniProtKB-SubCell"/>
</dbReference>
<evidence type="ECO:0000256" key="1">
    <source>
        <dbReference type="ARBA" id="ARBA00003145"/>
    </source>
</evidence>
<dbReference type="SUPFAM" id="SSF56024">
    <property type="entry name" value="Phospholipase D/nuclease"/>
    <property type="match status" value="2"/>
</dbReference>
<name>A0A7Z2NYE7_9SPHN</name>
<dbReference type="CDD" id="cd09110">
    <property type="entry name" value="PLDc_CLS_1"/>
    <property type="match status" value="1"/>
</dbReference>
<dbReference type="GO" id="GO:0030572">
    <property type="term" value="F:phosphatidyltransferase activity"/>
    <property type="evidence" value="ECO:0007669"/>
    <property type="project" value="UniProtKB-ARBA"/>
</dbReference>
<dbReference type="KEGG" id="schy:GVO57_01210"/>
<dbReference type="InterPro" id="IPR001736">
    <property type="entry name" value="PLipase_D/transphosphatidylase"/>
</dbReference>
<protein>
    <recommendedName>
        <fullName evidence="3">Phospholipase D</fullName>
    </recommendedName>
    <alternativeName>
        <fullName evidence="5">Choline phosphatase</fullName>
    </alternativeName>
</protein>
<dbReference type="AlphaFoldDB" id="A0A7Z2NYE7"/>